<dbReference type="InterPro" id="IPR013039">
    <property type="entry name" value="DUF1588"/>
</dbReference>
<feature type="domain" description="DUF1585" evidence="1">
    <location>
        <begin position="793"/>
        <end position="866"/>
    </location>
</feature>
<feature type="domain" description="DUF1592" evidence="4">
    <location>
        <begin position="513"/>
        <end position="642"/>
    </location>
</feature>
<dbReference type="InterPro" id="IPR011478">
    <property type="entry name" value="DUF1585"/>
</dbReference>
<dbReference type="InterPro" id="IPR013036">
    <property type="entry name" value="DUF1587"/>
</dbReference>
<feature type="domain" description="DUF1595" evidence="6">
    <location>
        <begin position="448"/>
        <end position="504"/>
    </location>
</feature>
<dbReference type="AlphaFoldDB" id="A0A7M2X091"/>
<feature type="domain" description="Cytochrome C Planctomycete-type" evidence="5">
    <location>
        <begin position="55"/>
        <end position="101"/>
    </location>
</feature>
<evidence type="ECO:0000259" key="3">
    <source>
        <dbReference type="Pfam" id="PF07627"/>
    </source>
</evidence>
<evidence type="ECO:0000259" key="5">
    <source>
        <dbReference type="Pfam" id="PF07635"/>
    </source>
</evidence>
<name>A0A7M2X091_9BACT</name>
<evidence type="ECO:0000313" key="8">
    <source>
        <dbReference type="Proteomes" id="UP000593765"/>
    </source>
</evidence>
<protein>
    <submittedName>
        <fullName evidence="7">DUF1592 domain-containing protein</fullName>
    </submittedName>
</protein>
<dbReference type="Proteomes" id="UP000593765">
    <property type="component" value="Chromosome"/>
</dbReference>
<dbReference type="Pfam" id="PF07631">
    <property type="entry name" value="PSD4"/>
    <property type="match status" value="1"/>
</dbReference>
<organism evidence="7 8">
    <name type="scientific">Humisphaera borealis</name>
    <dbReference type="NCBI Taxonomy" id="2807512"/>
    <lineage>
        <taxon>Bacteria</taxon>
        <taxon>Pseudomonadati</taxon>
        <taxon>Planctomycetota</taxon>
        <taxon>Phycisphaerae</taxon>
        <taxon>Tepidisphaerales</taxon>
        <taxon>Tepidisphaeraceae</taxon>
        <taxon>Humisphaera</taxon>
    </lineage>
</organism>
<gene>
    <name evidence="7" type="ORF">IPV69_07090</name>
</gene>
<dbReference type="InterPro" id="IPR013043">
    <property type="entry name" value="DUF1595"/>
</dbReference>
<accession>A0A7M2X091</accession>
<dbReference type="InterPro" id="IPR013042">
    <property type="entry name" value="DUF1592"/>
</dbReference>
<evidence type="ECO:0000259" key="4">
    <source>
        <dbReference type="Pfam" id="PF07631"/>
    </source>
</evidence>
<evidence type="ECO:0000259" key="1">
    <source>
        <dbReference type="Pfam" id="PF07624"/>
    </source>
</evidence>
<dbReference type="Pfam" id="PF07635">
    <property type="entry name" value="PSCyt1"/>
    <property type="match status" value="1"/>
</dbReference>
<feature type="domain" description="DUF1587" evidence="2">
    <location>
        <begin position="137"/>
        <end position="201"/>
    </location>
</feature>
<dbReference type="EMBL" id="CP063458">
    <property type="protein sequence ID" value="QOV91115.1"/>
    <property type="molecule type" value="Genomic_DNA"/>
</dbReference>
<dbReference type="Pfam" id="PF07626">
    <property type="entry name" value="PSD3"/>
    <property type="match status" value="1"/>
</dbReference>
<keyword evidence="8" id="KW-1185">Reference proteome</keyword>
<dbReference type="KEGG" id="hbs:IPV69_07090"/>
<reference evidence="7 8" key="1">
    <citation type="submission" date="2020-10" db="EMBL/GenBank/DDBJ databases">
        <title>Wide distribution of Phycisphaera-like planctomycetes from WD2101 soil group in peatlands and genome analysis of the first cultivated representative.</title>
        <authorList>
            <person name="Dedysh S.N."/>
            <person name="Beletsky A.V."/>
            <person name="Ivanova A."/>
            <person name="Kulichevskaya I.S."/>
            <person name="Suzina N.E."/>
            <person name="Philippov D.A."/>
            <person name="Rakitin A.L."/>
            <person name="Mardanov A.V."/>
            <person name="Ravin N.V."/>
        </authorList>
    </citation>
    <scope>NUCLEOTIDE SEQUENCE [LARGE SCALE GENOMIC DNA]</scope>
    <source>
        <strain evidence="7 8">M1803</strain>
    </source>
</reference>
<dbReference type="InterPro" id="IPR011429">
    <property type="entry name" value="Cyt_c_Planctomycete-type"/>
</dbReference>
<proteinExistence type="predicted"/>
<dbReference type="Pfam" id="PF07624">
    <property type="entry name" value="PSD2"/>
    <property type="match status" value="1"/>
</dbReference>
<evidence type="ECO:0000259" key="6">
    <source>
        <dbReference type="Pfam" id="PF07637"/>
    </source>
</evidence>
<feature type="domain" description="DUF1588" evidence="3">
    <location>
        <begin position="661"/>
        <end position="757"/>
    </location>
</feature>
<sequence length="869" mass="94994">MRRSIRFIGLSVVVLGGVFAVSTLSSRAAPPAAASPASAAAPASPAVQSFISAHCVDCHDADSKKGNLDLTALKYDPASPQNMAAWVKVHDRVVAGEMPPKKKPPAAEQSVFVKSLSASLTAADASRTVQAGRATQRRLNRYEYENAVRDLLGAPWLALRDTLPEDGESHRFNKIGEALDVSHVQVSRYLSTADQALRDVMATQAERPKTETIRYYTRDQSSFVGKMKFSVFNRSPERATFPVLGTAAQPDVRALTAPISVGKKDPKTRELEGMGVVASTYEPLEIKFNKFEAPVSGRYKLRFKTWTVWVGPGKGNKWWVPDLDNVAPGRRDEPVTIYGETPPRLLRRLGTFDAKPEAGVAELDVQLLEGETIRPDAVRLFRSRPSGWQNPLAEKDGCPGVVFGWLEVEGPIYDQWPSAGHKLMFGDLPLKKTADGIEAVSQNPKADAQKLLTGFMTRAYRRPVEPAEVARFTKVIDAALASGSTFTDAMIAGYTGVLCSPEFICVEEKPGKLDDFAVATRLSLFLWNTAPDDTLRQLAAKGKLRKPGVLAAQVDRLLADPRSRQFVEAFLDYWLDLRKIEATSPDSILYPDYYLDDLLVESAKDETHLFFTEMLKADLPARNVVASDFAMLNERLAKHYGIEGVQGVALRKVALPKGSPRGGIMTQASVLKVTANGTTTSPVLRGVWVMERILGMPPPPPPPSVPAVEPDIRGAVTIRQQLDKHRDIASCAACHVKIDPAGFALESFDVLGGWRDKYRAVGDGAAETGFGKNGQKFTFHKGPAVDASGQLPDGRKFADVIELKRQLLTNERQIARNLASQFIVYATGAPIGFGDRAKVEAILDRTAPKQFGTRSLIHAIVESELFLNK</sequence>
<dbReference type="Pfam" id="PF07637">
    <property type="entry name" value="PSD5"/>
    <property type="match status" value="1"/>
</dbReference>
<evidence type="ECO:0000259" key="2">
    <source>
        <dbReference type="Pfam" id="PF07626"/>
    </source>
</evidence>
<dbReference type="RefSeq" id="WP_206294246.1">
    <property type="nucleotide sequence ID" value="NZ_CP063458.1"/>
</dbReference>
<dbReference type="Pfam" id="PF07627">
    <property type="entry name" value="PSCyt3"/>
    <property type="match status" value="1"/>
</dbReference>
<evidence type="ECO:0000313" key="7">
    <source>
        <dbReference type="EMBL" id="QOV91115.1"/>
    </source>
</evidence>